<dbReference type="Pfam" id="PF00252">
    <property type="entry name" value="Ribosomal_L16"/>
    <property type="match status" value="1"/>
</dbReference>
<dbReference type="GO" id="GO:0019843">
    <property type="term" value="F:rRNA binding"/>
    <property type="evidence" value="ECO:0007669"/>
    <property type="project" value="InterPro"/>
</dbReference>
<dbReference type="PANTHER" id="PTHR12220">
    <property type="entry name" value="50S/60S RIBOSOMAL PROTEIN L16"/>
    <property type="match status" value="1"/>
</dbReference>
<dbReference type="FunFam" id="3.90.1170.10:FF:000001">
    <property type="entry name" value="50S ribosomal protein L16"/>
    <property type="match status" value="1"/>
</dbReference>
<name>A0A6G9IFY0_9VIRI</name>
<evidence type="ECO:0000256" key="6">
    <source>
        <dbReference type="ARBA" id="ARBA00035302"/>
    </source>
</evidence>
<keyword evidence="5 8" id="KW-0687">Ribonucleoprotein</keyword>
<evidence type="ECO:0000256" key="5">
    <source>
        <dbReference type="ARBA" id="ARBA00023274"/>
    </source>
</evidence>
<dbReference type="GeneID" id="54116004"/>
<comment type="subcellular location">
    <subcellularLocation>
        <location evidence="1">Mitochondrion</location>
    </subcellularLocation>
</comment>
<dbReference type="PANTHER" id="PTHR12220:SF24">
    <property type="entry name" value="LARGE RIBOSOMAL SUBUNIT PROTEIN UL16M"/>
    <property type="match status" value="1"/>
</dbReference>
<gene>
    <name evidence="9" type="primary">rpl16</name>
</gene>
<evidence type="ECO:0000256" key="8">
    <source>
        <dbReference type="RuleBase" id="RU004413"/>
    </source>
</evidence>
<dbReference type="GO" id="GO:0005762">
    <property type="term" value="C:mitochondrial large ribosomal subunit"/>
    <property type="evidence" value="ECO:0007669"/>
    <property type="project" value="TreeGrafter"/>
</dbReference>
<proteinExistence type="inferred from homology"/>
<keyword evidence="4 9" id="KW-0496">Mitochondrion</keyword>
<dbReference type="GO" id="GO:0032543">
    <property type="term" value="P:mitochondrial translation"/>
    <property type="evidence" value="ECO:0007669"/>
    <property type="project" value="TreeGrafter"/>
</dbReference>
<evidence type="ECO:0000256" key="3">
    <source>
        <dbReference type="ARBA" id="ARBA00022980"/>
    </source>
</evidence>
<dbReference type="RefSeq" id="YP_009755732.1">
    <property type="nucleotide sequence ID" value="NC_046950.1"/>
</dbReference>
<dbReference type="SUPFAM" id="SSF54686">
    <property type="entry name" value="Ribosomal protein L16p/L10e"/>
    <property type="match status" value="1"/>
</dbReference>
<dbReference type="InterPro" id="IPR000114">
    <property type="entry name" value="Ribosomal_uL16_bact-type"/>
</dbReference>
<dbReference type="InterPro" id="IPR016180">
    <property type="entry name" value="Ribosomal_uL16_dom"/>
</dbReference>
<dbReference type="PROSITE" id="PS00701">
    <property type="entry name" value="RIBOSOMAL_L16_2"/>
    <property type="match status" value="1"/>
</dbReference>
<organism evidence="9">
    <name type="scientific">Roya anglica</name>
    <dbReference type="NCBI Taxonomy" id="43943"/>
    <lineage>
        <taxon>Eukaryota</taxon>
        <taxon>Viridiplantae</taxon>
        <taxon>Streptophyta</taxon>
        <taxon>Zygnematophyceae</taxon>
        <taxon>Zygnematophycidae</taxon>
        <taxon>Zygnematales</taxon>
        <taxon>Mesotaeniaceae</taxon>
        <taxon>Roya</taxon>
    </lineage>
</organism>
<dbReference type="PROSITE" id="PS00586">
    <property type="entry name" value="RIBOSOMAL_L16_1"/>
    <property type="match status" value="1"/>
</dbReference>
<evidence type="ECO:0000256" key="7">
    <source>
        <dbReference type="ARBA" id="ARBA00042582"/>
    </source>
</evidence>
<comment type="similarity">
    <text evidence="2 8">Belongs to the universal ribosomal protein uL16 family.</text>
</comment>
<dbReference type="PRINTS" id="PR00060">
    <property type="entry name" value="RIBOSOMALL16"/>
</dbReference>
<geneLocation type="mitochondrion" evidence="9"/>
<reference evidence="9" key="1">
    <citation type="submission" date="2019-03" db="EMBL/GenBank/DDBJ databases">
        <authorList>
            <person name="Cox C."/>
        </authorList>
    </citation>
    <scope>NUCLEOTIDE SEQUENCE</scope>
</reference>
<evidence type="ECO:0000256" key="4">
    <source>
        <dbReference type="ARBA" id="ARBA00023128"/>
    </source>
</evidence>
<dbReference type="AlphaFoldDB" id="A0A6G9IFY0"/>
<evidence type="ECO:0000313" key="9">
    <source>
        <dbReference type="EMBL" id="QIQ22971.1"/>
    </source>
</evidence>
<keyword evidence="3 8" id="KW-0689">Ribosomal protein</keyword>
<dbReference type="InterPro" id="IPR020798">
    <property type="entry name" value="Ribosomal_uL16_CS"/>
</dbReference>
<dbReference type="CDD" id="cd01433">
    <property type="entry name" value="Ribosomal_L16_L10e"/>
    <property type="match status" value="1"/>
</dbReference>
<sequence>MLYPKRTKFRKYHKNIQNKKKPLVSATLLSLGKYGIQACETSRISYQTIEAARRAISRKLKRSGQIWVKIFADIPITKKPAEVRMGKGKGNPVGWIANIAEGQILFEIDGVTHSNAKQAFLLAAQKLNCKSRFVQWS</sequence>
<dbReference type="InterPro" id="IPR047873">
    <property type="entry name" value="Ribosomal_uL16"/>
</dbReference>
<dbReference type="InterPro" id="IPR036920">
    <property type="entry name" value="Ribosomal_uL16_sf"/>
</dbReference>
<dbReference type="EMBL" id="MK720948">
    <property type="protein sequence ID" value="QIQ22971.1"/>
    <property type="molecule type" value="Genomic_DNA"/>
</dbReference>
<accession>A0A6G9IFY0</accession>
<dbReference type="NCBIfam" id="TIGR01164">
    <property type="entry name" value="rplP_bact"/>
    <property type="match status" value="1"/>
</dbReference>
<dbReference type="GO" id="GO:0003735">
    <property type="term" value="F:structural constituent of ribosome"/>
    <property type="evidence" value="ECO:0007669"/>
    <property type="project" value="InterPro"/>
</dbReference>
<protein>
    <recommendedName>
        <fullName evidence="6">Large ribosomal subunit protein uL16m</fullName>
    </recommendedName>
    <alternativeName>
        <fullName evidence="7">60S ribosomal protein L16, mitochondrial</fullName>
    </alternativeName>
</protein>
<dbReference type="Gene3D" id="3.90.1170.10">
    <property type="entry name" value="Ribosomal protein L10e/L16"/>
    <property type="match status" value="1"/>
</dbReference>
<evidence type="ECO:0000256" key="2">
    <source>
        <dbReference type="ARBA" id="ARBA00008931"/>
    </source>
</evidence>
<evidence type="ECO:0000256" key="1">
    <source>
        <dbReference type="ARBA" id="ARBA00004173"/>
    </source>
</evidence>